<dbReference type="EMBL" id="PSRQ01000002">
    <property type="protein sequence ID" value="PWU24321.1"/>
    <property type="molecule type" value="Genomic_DNA"/>
</dbReference>
<dbReference type="Proteomes" id="UP000246104">
    <property type="component" value="Unassembled WGS sequence"/>
</dbReference>
<keyword evidence="1" id="KW-1133">Transmembrane helix</keyword>
<evidence type="ECO:0000313" key="5">
    <source>
        <dbReference type="Proteomes" id="UP000246104"/>
    </source>
</evidence>
<sequence length="309" mass="34526">MVLNLPVMKRLMICAPLIMLTSLVHAQNDTSKVSPPDSVIDVSTPDTLNSGGINLPTSTPEKRQQIYKLKPGVDIPIFVVGAGWSAYAFTKIYSKSPSTEEEILALNKNDINGFDRWAVRPFSESLDRISYYPFFASMPLPFLFLFGNTKKDFFKLSGLYLEAMSITGFLYTGSVYFTNRYRPYAYTDESSMEQRTRGGAKNSFYAGHVALVATSTFFMAKVYSDYHPESNAKWVFYTLAGTTTAVTAYLRYRAGQHFPTDLLLGIAQGTVTGLLVPHFHKNKLLKNNNLAILPFSSGRNVGLSMLYKL</sequence>
<keyword evidence="1" id="KW-0472">Membrane</keyword>
<name>A0A317JQJ9_9BACT</name>
<keyword evidence="1" id="KW-0812">Transmembrane</keyword>
<dbReference type="InterPro" id="IPR000326">
    <property type="entry name" value="PAP2/HPO"/>
</dbReference>
<feature type="chain" id="PRO_5016389742" evidence="2">
    <location>
        <begin position="27"/>
        <end position="309"/>
    </location>
</feature>
<proteinExistence type="predicted"/>
<dbReference type="Pfam" id="PF01569">
    <property type="entry name" value="PAP2"/>
    <property type="match status" value="1"/>
</dbReference>
<evidence type="ECO:0000256" key="2">
    <source>
        <dbReference type="SAM" id="SignalP"/>
    </source>
</evidence>
<feature type="domain" description="Phosphatidic acid phosphatase type 2/haloperoxidase" evidence="3">
    <location>
        <begin position="160"/>
        <end position="283"/>
    </location>
</feature>
<feature type="transmembrane region" description="Helical" evidence="1">
    <location>
        <begin position="234"/>
        <end position="252"/>
    </location>
</feature>
<feature type="transmembrane region" description="Helical" evidence="1">
    <location>
        <begin position="204"/>
        <end position="222"/>
    </location>
</feature>
<dbReference type="InterPro" id="IPR036938">
    <property type="entry name" value="PAP2/HPO_sf"/>
</dbReference>
<evidence type="ECO:0000259" key="3">
    <source>
        <dbReference type="Pfam" id="PF01569"/>
    </source>
</evidence>
<reference evidence="4 5" key="1">
    <citation type="submission" date="2018-02" db="EMBL/GenBank/DDBJ databases">
        <title>Genomic Reconstructions from Amazon Rainforest and Pasture Soil Reveal Novel Insights into the Physiology of Candidate Phyla in Tropical Sites.</title>
        <authorList>
            <person name="Kroeger M.E."/>
            <person name="Delmont T."/>
            <person name="Eren A.M."/>
            <person name="Guo J."/>
            <person name="Meyer K.M."/>
            <person name="Khan K."/>
            <person name="Rodrigues J.L.M."/>
            <person name="Bohannan B.J.M."/>
            <person name="Tringe S."/>
            <person name="Borges C.D."/>
            <person name="Tiedje J."/>
            <person name="Tsai S.M."/>
            <person name="Nusslein K."/>
        </authorList>
    </citation>
    <scope>NUCLEOTIDE SEQUENCE [LARGE SCALE GENOMIC DNA]</scope>
    <source>
        <strain evidence="4">Amazon FNV 2010 28 9</strain>
    </source>
</reference>
<gene>
    <name evidence="4" type="ORF">C5B42_00070</name>
</gene>
<organism evidence="4 5">
    <name type="scientific">Candidatus Cerribacteria bacterium 'Amazon FNV 2010 28 9'</name>
    <dbReference type="NCBI Taxonomy" id="2081795"/>
    <lineage>
        <taxon>Bacteria</taxon>
        <taxon>Candidatus Cerribacteria</taxon>
    </lineage>
</organism>
<dbReference type="AlphaFoldDB" id="A0A317JQJ9"/>
<dbReference type="CDD" id="cd01610">
    <property type="entry name" value="PAP2_like"/>
    <property type="match status" value="1"/>
</dbReference>
<evidence type="ECO:0000313" key="4">
    <source>
        <dbReference type="EMBL" id="PWU24321.1"/>
    </source>
</evidence>
<feature type="transmembrane region" description="Helical" evidence="1">
    <location>
        <begin position="129"/>
        <end position="147"/>
    </location>
</feature>
<feature type="signal peptide" evidence="2">
    <location>
        <begin position="1"/>
        <end position="26"/>
    </location>
</feature>
<dbReference type="Gene3D" id="1.20.144.10">
    <property type="entry name" value="Phosphatidic acid phosphatase type 2/haloperoxidase"/>
    <property type="match status" value="1"/>
</dbReference>
<accession>A0A317JQJ9</accession>
<feature type="transmembrane region" description="Helical" evidence="1">
    <location>
        <begin position="159"/>
        <end position="177"/>
    </location>
</feature>
<dbReference type="SUPFAM" id="SSF48317">
    <property type="entry name" value="Acid phosphatase/Vanadium-dependent haloperoxidase"/>
    <property type="match status" value="1"/>
</dbReference>
<protein>
    <submittedName>
        <fullName evidence="4">PA-phosphatase</fullName>
    </submittedName>
</protein>
<evidence type="ECO:0000256" key="1">
    <source>
        <dbReference type="SAM" id="Phobius"/>
    </source>
</evidence>
<comment type="caution">
    <text evidence="4">The sequence shown here is derived from an EMBL/GenBank/DDBJ whole genome shotgun (WGS) entry which is preliminary data.</text>
</comment>
<keyword evidence="2" id="KW-0732">Signal</keyword>